<feature type="compositionally biased region" description="Polar residues" evidence="1">
    <location>
        <begin position="222"/>
        <end position="231"/>
    </location>
</feature>
<feature type="signal peptide" evidence="2">
    <location>
        <begin position="1"/>
        <end position="22"/>
    </location>
</feature>
<dbReference type="RefSeq" id="XP_065666200.1">
    <property type="nucleotide sequence ID" value="XM_065810128.1"/>
</dbReference>
<dbReference type="RefSeq" id="XP_065666202.1">
    <property type="nucleotide sequence ID" value="XM_065810130.1"/>
</dbReference>
<keyword evidence="3" id="KW-1185">Reference proteome</keyword>
<evidence type="ECO:0000313" key="4">
    <source>
        <dbReference type="RefSeq" id="XP_065666200.1"/>
    </source>
</evidence>
<name>A0ABM4CW78_HYDVU</name>
<dbReference type="RefSeq" id="XP_065666203.1">
    <property type="nucleotide sequence ID" value="XM_065810131.1"/>
</dbReference>
<feature type="compositionally biased region" description="Basic and acidic residues" evidence="1">
    <location>
        <begin position="569"/>
        <end position="578"/>
    </location>
</feature>
<reference evidence="4 5" key="1">
    <citation type="submission" date="2025-05" db="UniProtKB">
        <authorList>
            <consortium name="RefSeq"/>
        </authorList>
    </citation>
    <scope>IDENTIFICATION</scope>
</reference>
<feature type="region of interest" description="Disordered" evidence="1">
    <location>
        <begin position="436"/>
        <end position="506"/>
    </location>
</feature>
<feature type="region of interest" description="Disordered" evidence="1">
    <location>
        <begin position="222"/>
        <end position="246"/>
    </location>
</feature>
<organism evidence="3 5">
    <name type="scientific">Hydra vulgaris</name>
    <name type="common">Hydra</name>
    <name type="synonym">Hydra attenuata</name>
    <dbReference type="NCBI Taxonomy" id="6087"/>
    <lineage>
        <taxon>Eukaryota</taxon>
        <taxon>Metazoa</taxon>
        <taxon>Cnidaria</taxon>
        <taxon>Hydrozoa</taxon>
        <taxon>Hydroidolina</taxon>
        <taxon>Anthoathecata</taxon>
        <taxon>Aplanulata</taxon>
        <taxon>Hydridae</taxon>
        <taxon>Hydra</taxon>
    </lineage>
</organism>
<sequence>MTFSQRFVIILFIISLPQEVSLLRKGCGKTALHFQKSLQKRSKYHVITDLDEVFKGIRRSVDDDCENQGKDERFILESSVGAVSSNKRMPESILNEINEKSKNALSSFTSKRAGILPTSDILSNEIKSNNTDTKRLLTRRLISVSAFLKDNKHVPENDSLFNKISLTESNKETIITGGDNNKVVAPHRSSSDVVSPSLTGNEMHLDHMINNVETADVNNNKKQMDSLNPVFNDNDPNDKRTSTRKPNLKTLKNSPLWSLSKLIDDVSLLTANKKTDRLVSTADSSKAVEEKNKLKINFAEASEPNLHKTAEKKSVSKDKKVDNLIDRVLSSTKYSSSKDNVKVVTDNVKTANTKTANITSSEKVKNVTGEKTNITTVTTQQPKEAPDPYAEIAAGPDRPKIPVLKTDDPSSDLAPMKMETMKNFKPLSGQHDVGGLLDSLTDKLNAGGGDVAPEQPLTLPQDMSNPYGDDASLTKDPQESPLIDKPVNPDIAPLKEDSLTQDPLPKLFSDKESALDQPQPISESRMEQAAAAVGLDKEVMEKLASTDESFSKALTDKDGAINKFGSMDLLKDPSKNDAQDMNDFGGADISPGPDPYSNPGGSDQGIPNDGDSTIGTEYGRRPSMNDIDNSELVNGGGAGVTSIPEQGMKEGFGQEVGYDQMGLHGYEQNEELTGNTRTHTNRDDSYLNAALGAMGVAEGGAYVRHAIPRWDMPYEDNRENSFSNSYNTHMFKKNIILRPKRDKYVSPFYDRESFDNDW</sequence>
<evidence type="ECO:0000313" key="5">
    <source>
        <dbReference type="RefSeq" id="XP_065666201.1"/>
    </source>
</evidence>
<evidence type="ECO:0000256" key="1">
    <source>
        <dbReference type="SAM" id="MobiDB-lite"/>
    </source>
</evidence>
<proteinExistence type="predicted"/>
<feature type="chain" id="PRO_5045025990" evidence="2">
    <location>
        <begin position="23"/>
        <end position="758"/>
    </location>
</feature>
<evidence type="ECO:0000313" key="7">
    <source>
        <dbReference type="RefSeq" id="XP_065666203.1"/>
    </source>
</evidence>
<gene>
    <name evidence="4 5 6 7" type="primary">LOC100202793</name>
</gene>
<protein>
    <submittedName>
        <fullName evidence="4 5">Uncharacterized protein LOC100202793</fullName>
    </submittedName>
</protein>
<dbReference type="GeneID" id="100202793"/>
<dbReference type="Proteomes" id="UP001652625">
    <property type="component" value="Chromosome 11"/>
</dbReference>
<accession>A0ABM4CW78</accession>
<feature type="region of interest" description="Disordered" evidence="1">
    <location>
        <begin position="568"/>
        <end position="628"/>
    </location>
</feature>
<keyword evidence="2" id="KW-0732">Signal</keyword>
<evidence type="ECO:0000313" key="6">
    <source>
        <dbReference type="RefSeq" id="XP_065666202.1"/>
    </source>
</evidence>
<dbReference type="RefSeq" id="XP_065666201.1">
    <property type="nucleotide sequence ID" value="XM_065810129.1"/>
</dbReference>
<evidence type="ECO:0000313" key="3">
    <source>
        <dbReference type="Proteomes" id="UP001652625"/>
    </source>
</evidence>
<evidence type="ECO:0000256" key="2">
    <source>
        <dbReference type="SAM" id="SignalP"/>
    </source>
</evidence>